<dbReference type="NCBIfam" id="TIGR04057">
    <property type="entry name" value="SusC_RagA_signa"/>
    <property type="match status" value="1"/>
</dbReference>
<evidence type="ECO:0000256" key="11">
    <source>
        <dbReference type="RuleBase" id="RU003357"/>
    </source>
</evidence>
<dbReference type="Gene3D" id="2.60.40.1120">
    <property type="entry name" value="Carboxypeptidase-like, regulatory domain"/>
    <property type="match status" value="1"/>
</dbReference>
<keyword evidence="14" id="KW-1185">Reference proteome</keyword>
<feature type="domain" description="Secretin/TonB short N-terminal" evidence="12">
    <location>
        <begin position="59"/>
        <end position="110"/>
    </location>
</feature>
<keyword evidence="5 10" id="KW-0812">Transmembrane</keyword>
<evidence type="ECO:0000256" key="3">
    <source>
        <dbReference type="ARBA" id="ARBA00022452"/>
    </source>
</evidence>
<dbReference type="PROSITE" id="PS52016">
    <property type="entry name" value="TONB_DEPENDENT_REC_3"/>
    <property type="match status" value="1"/>
</dbReference>
<dbReference type="InterPro" id="IPR036942">
    <property type="entry name" value="Beta-barrel_TonB_sf"/>
</dbReference>
<name>A0A7K0FQ47_9SPHI</name>
<keyword evidence="6" id="KW-0408">Iron</keyword>
<keyword evidence="3 10" id="KW-1134">Transmembrane beta strand</keyword>
<evidence type="ECO:0000259" key="12">
    <source>
        <dbReference type="SMART" id="SM00965"/>
    </source>
</evidence>
<evidence type="ECO:0000313" key="13">
    <source>
        <dbReference type="EMBL" id="MRX48089.1"/>
    </source>
</evidence>
<sequence length="1194" mass="133429">MKQTHKTYSLTTKLCLQFLLVPLFLVLVTLKSNAQTYSFEFKNTPFKTVIAEITSKTNYQFVFDASYLQQAKPVTITVNSASINQILDAVFQNQTFSYTLSENTIVIVPKKASTKESFTAKGLVIDENKQPIPGVVVKNKSSNNFVLTDANGNFSINLSENPSVLVFSYLGYATEERSVAKNPAYVSLQMQVNAEELSAVVVNGYQTISRERSTAAATILTEKKLNENINVDLLSAIEGRVAGLVYNKNPNGLGADQPELRGRGTYSIEQGNTNPLIVVDGLPTELTLDQINPYDVESVTVLKDGAAASIYGARSANGVIVVTTKKAQGATKISVNSDFFINTKPDLDLLGLASTAQVIDYETRLYNQERSRFATTEAMFQSYGTVANGSIRYYSPLYQLYRDRDAGLFSQAAVDQTLSNWAKNDYMQEYRDQVWQNEFRQRYNISLSTGNTKSNTFVSFNYDKGKERVIGNNNENYNLYFKNSFKPKKWLDITVGLNGQYQLADDTDGSYNNIFLQNRYERIIGENGNREQADYVNFGDSFAGATPINGAVARILNATPAFKSTRFNVLDALDEGVTNSKRIGLRAFTNLQFNITKAISYSTQFQYELNETRRETYLDVNSYKVRSAANALTNFASNTYTYGLPVGGRFEQLNRASNAYTFRNQLNLDKSFDEGTHAIYAIAGFEMRQTFTPRSVQDIRYGYDPVTLSSIIINENELSITGLPSYIYGGRKTLSVAPRTQEESKNRYVSFYTNAGYTFKNKYNLTGSFRIDQTNLYGVEFNDRSRPLWSVGLGWNASNEDFLSNISWLEMLKVRGSYGINGRTDRSTSRYATFRLRNDQLFPSLQFLDLTNLANPMLRWEKTATTNLGVDFALFKNRLFGNIDLYNRYSSDLIVSTELDPTVGTTSIILNNGALRNKGIEITLGGEWLRTKDWKLSSTLVYAYNKNTIEDVNKAIPTPFSYIQSPNSNFFENDAFSSLYGFRYGGIVNGYPYVLDENGNPSIQFDANGQPIAGTIKSINDNKALVNLGTLIPKFNGSFSQRVAYKQFELGMLFIYSGGNKLRKNPVPDNINSIRAANIAVSDGTTPRLPADYPITTHIFSNINTINSQFRAADINVFSADYIKLRNISLSYSLPKTMVTKVGLASARLTGQVNNLWYASAAGDDIDPETYSLNSGSYSIPLPKSFLIGVNVTF</sequence>
<comment type="similarity">
    <text evidence="10 11">Belongs to the TonB-dependent receptor family.</text>
</comment>
<dbReference type="GO" id="GO:0009279">
    <property type="term" value="C:cell outer membrane"/>
    <property type="evidence" value="ECO:0007669"/>
    <property type="project" value="UniProtKB-SubCell"/>
</dbReference>
<dbReference type="InterPro" id="IPR011662">
    <property type="entry name" value="Secretin/TonB_short_N"/>
</dbReference>
<protein>
    <submittedName>
        <fullName evidence="13">SusC/RagA family TonB-linked outer membrane protein</fullName>
    </submittedName>
</protein>
<evidence type="ECO:0000313" key="14">
    <source>
        <dbReference type="Proteomes" id="UP000462931"/>
    </source>
</evidence>
<dbReference type="InterPro" id="IPR039426">
    <property type="entry name" value="TonB-dep_rcpt-like"/>
</dbReference>
<dbReference type="InterPro" id="IPR008969">
    <property type="entry name" value="CarboxyPept-like_regulatory"/>
</dbReference>
<dbReference type="Gene3D" id="3.55.50.30">
    <property type="match status" value="1"/>
</dbReference>
<evidence type="ECO:0000256" key="4">
    <source>
        <dbReference type="ARBA" id="ARBA00022496"/>
    </source>
</evidence>
<evidence type="ECO:0000256" key="9">
    <source>
        <dbReference type="ARBA" id="ARBA00023237"/>
    </source>
</evidence>
<gene>
    <name evidence="13" type="ORF">GJJ64_12890</name>
</gene>
<keyword evidence="2 10" id="KW-0813">Transport</keyword>
<evidence type="ECO:0000256" key="8">
    <source>
        <dbReference type="ARBA" id="ARBA00023136"/>
    </source>
</evidence>
<dbReference type="InterPro" id="IPR037066">
    <property type="entry name" value="Plug_dom_sf"/>
</dbReference>
<organism evidence="13 14">
    <name type="scientific">Pedobacter puniceum</name>
    <dbReference type="NCBI Taxonomy" id="2666136"/>
    <lineage>
        <taxon>Bacteria</taxon>
        <taxon>Pseudomonadati</taxon>
        <taxon>Bacteroidota</taxon>
        <taxon>Sphingobacteriia</taxon>
        <taxon>Sphingobacteriales</taxon>
        <taxon>Sphingobacteriaceae</taxon>
        <taxon>Pedobacter</taxon>
    </lineage>
</organism>
<dbReference type="AlphaFoldDB" id="A0A7K0FQ47"/>
<dbReference type="InterPro" id="IPR023996">
    <property type="entry name" value="TonB-dep_OMP_SusC/RagA"/>
</dbReference>
<dbReference type="Gene3D" id="2.170.130.10">
    <property type="entry name" value="TonB-dependent receptor, plug domain"/>
    <property type="match status" value="1"/>
</dbReference>
<comment type="caution">
    <text evidence="13">The sequence shown here is derived from an EMBL/GenBank/DDBJ whole genome shotgun (WGS) entry which is preliminary data.</text>
</comment>
<dbReference type="SUPFAM" id="SSF49464">
    <property type="entry name" value="Carboxypeptidase regulatory domain-like"/>
    <property type="match status" value="1"/>
</dbReference>
<dbReference type="EMBL" id="WKJI01000003">
    <property type="protein sequence ID" value="MRX48089.1"/>
    <property type="molecule type" value="Genomic_DNA"/>
</dbReference>
<dbReference type="RefSeq" id="WP_154288188.1">
    <property type="nucleotide sequence ID" value="NZ_WKJI01000003.1"/>
</dbReference>
<dbReference type="GO" id="GO:0006826">
    <property type="term" value="P:iron ion transport"/>
    <property type="evidence" value="ECO:0007669"/>
    <property type="project" value="UniProtKB-KW"/>
</dbReference>
<dbReference type="Gene3D" id="2.40.170.20">
    <property type="entry name" value="TonB-dependent receptor, beta-barrel domain"/>
    <property type="match status" value="1"/>
</dbReference>
<dbReference type="SUPFAM" id="SSF56935">
    <property type="entry name" value="Porins"/>
    <property type="match status" value="1"/>
</dbReference>
<evidence type="ECO:0000256" key="7">
    <source>
        <dbReference type="ARBA" id="ARBA00023077"/>
    </source>
</evidence>
<keyword evidence="8 10" id="KW-0472">Membrane</keyword>
<dbReference type="Pfam" id="PF00593">
    <property type="entry name" value="TonB_dep_Rec_b-barrel"/>
    <property type="match status" value="1"/>
</dbReference>
<dbReference type="NCBIfam" id="TIGR04056">
    <property type="entry name" value="OMP_RagA_SusC"/>
    <property type="match status" value="1"/>
</dbReference>
<keyword evidence="4" id="KW-0406">Ion transport</keyword>
<keyword evidence="4" id="KW-0410">Iron transport</keyword>
<dbReference type="InterPro" id="IPR012910">
    <property type="entry name" value="Plug_dom"/>
</dbReference>
<reference evidence="13 14" key="1">
    <citation type="submission" date="2019-11" db="EMBL/GenBank/DDBJ databases">
        <authorList>
            <person name="Cheng Q."/>
            <person name="Yang Z."/>
        </authorList>
    </citation>
    <scope>NUCLEOTIDE SEQUENCE [LARGE SCALE GENOMIC DNA]</scope>
    <source>
        <strain evidence="13 14">HX-22-1</strain>
    </source>
</reference>
<accession>A0A7K0FQ47</accession>
<proteinExistence type="inferred from homology"/>
<dbReference type="Pfam" id="PF07660">
    <property type="entry name" value="STN"/>
    <property type="match status" value="1"/>
</dbReference>
<dbReference type="InterPro" id="IPR000531">
    <property type="entry name" value="Beta-barrel_TonB"/>
</dbReference>
<dbReference type="InterPro" id="IPR023997">
    <property type="entry name" value="TonB-dep_OMP_SusC/RagA_CS"/>
</dbReference>
<comment type="subcellular location">
    <subcellularLocation>
        <location evidence="1 10">Cell outer membrane</location>
        <topology evidence="1 10">Multi-pass membrane protein</topology>
    </subcellularLocation>
</comment>
<keyword evidence="9 10" id="KW-0998">Cell outer membrane</keyword>
<evidence type="ECO:0000256" key="10">
    <source>
        <dbReference type="PROSITE-ProRule" id="PRU01360"/>
    </source>
</evidence>
<evidence type="ECO:0000256" key="1">
    <source>
        <dbReference type="ARBA" id="ARBA00004571"/>
    </source>
</evidence>
<evidence type="ECO:0000256" key="6">
    <source>
        <dbReference type="ARBA" id="ARBA00023004"/>
    </source>
</evidence>
<evidence type="ECO:0000256" key="2">
    <source>
        <dbReference type="ARBA" id="ARBA00022448"/>
    </source>
</evidence>
<dbReference type="Pfam" id="PF13715">
    <property type="entry name" value="CarbopepD_reg_2"/>
    <property type="match status" value="1"/>
</dbReference>
<dbReference type="Proteomes" id="UP000462931">
    <property type="component" value="Unassembled WGS sequence"/>
</dbReference>
<evidence type="ECO:0000256" key="5">
    <source>
        <dbReference type="ARBA" id="ARBA00022692"/>
    </source>
</evidence>
<dbReference type="Pfam" id="PF07715">
    <property type="entry name" value="Plug"/>
    <property type="match status" value="1"/>
</dbReference>
<dbReference type="SMART" id="SM00965">
    <property type="entry name" value="STN"/>
    <property type="match status" value="1"/>
</dbReference>
<keyword evidence="7 11" id="KW-0798">TonB box</keyword>